<proteinExistence type="predicted"/>
<feature type="transmembrane region" description="Helical" evidence="1">
    <location>
        <begin position="12"/>
        <end position="32"/>
    </location>
</feature>
<organism evidence="2">
    <name type="scientific">marine sediment metagenome</name>
    <dbReference type="NCBI Taxonomy" id="412755"/>
    <lineage>
        <taxon>unclassified sequences</taxon>
        <taxon>metagenomes</taxon>
        <taxon>ecological metagenomes</taxon>
    </lineage>
</organism>
<keyword evidence="1" id="KW-0812">Transmembrane</keyword>
<feature type="non-terminal residue" evidence="2">
    <location>
        <position position="49"/>
    </location>
</feature>
<keyword evidence="1" id="KW-1133">Transmembrane helix</keyword>
<comment type="caution">
    <text evidence="2">The sequence shown here is derived from an EMBL/GenBank/DDBJ whole genome shotgun (WGS) entry which is preliminary data.</text>
</comment>
<dbReference type="EMBL" id="BART01004180">
    <property type="protein sequence ID" value="GAG67487.1"/>
    <property type="molecule type" value="Genomic_DNA"/>
</dbReference>
<evidence type="ECO:0000256" key="1">
    <source>
        <dbReference type="SAM" id="Phobius"/>
    </source>
</evidence>
<keyword evidence="1" id="KW-0472">Membrane</keyword>
<name>X1AC39_9ZZZZ</name>
<evidence type="ECO:0000313" key="2">
    <source>
        <dbReference type="EMBL" id="GAG67487.1"/>
    </source>
</evidence>
<gene>
    <name evidence="2" type="ORF">S01H4_10740</name>
</gene>
<sequence length="49" mass="5712">MSENKLPRKQISGYIMGMVPLTIILGVFRLAYIKFFYDSLGLDWILFVI</sequence>
<protein>
    <submittedName>
        <fullName evidence="2">Uncharacterized protein</fullName>
    </submittedName>
</protein>
<dbReference type="AlphaFoldDB" id="X1AC39"/>
<accession>X1AC39</accession>
<reference evidence="2" key="1">
    <citation type="journal article" date="2014" name="Front. Microbiol.">
        <title>High frequency of phylogenetically diverse reductive dehalogenase-homologous genes in deep subseafloor sedimentary metagenomes.</title>
        <authorList>
            <person name="Kawai M."/>
            <person name="Futagami T."/>
            <person name="Toyoda A."/>
            <person name="Takaki Y."/>
            <person name="Nishi S."/>
            <person name="Hori S."/>
            <person name="Arai W."/>
            <person name="Tsubouchi T."/>
            <person name="Morono Y."/>
            <person name="Uchiyama I."/>
            <person name="Ito T."/>
            <person name="Fujiyama A."/>
            <person name="Inagaki F."/>
            <person name="Takami H."/>
        </authorList>
    </citation>
    <scope>NUCLEOTIDE SEQUENCE</scope>
    <source>
        <strain evidence="2">Expedition CK06-06</strain>
    </source>
</reference>